<gene>
    <name evidence="1" type="ORF">PAESOLCIP111_01337</name>
</gene>
<reference evidence="1" key="1">
    <citation type="submission" date="2021-06" db="EMBL/GenBank/DDBJ databases">
        <authorList>
            <person name="Criscuolo A."/>
        </authorList>
    </citation>
    <scope>NUCLEOTIDE SEQUENCE</scope>
    <source>
        <strain evidence="1">CIP111600</strain>
    </source>
</reference>
<dbReference type="EMBL" id="CAJVAS010000004">
    <property type="protein sequence ID" value="CAG7611142.1"/>
    <property type="molecule type" value="Genomic_DNA"/>
</dbReference>
<dbReference type="AlphaFoldDB" id="A0A916K084"/>
<keyword evidence="2" id="KW-1185">Reference proteome</keyword>
<name>A0A916K084_9BACL</name>
<evidence type="ECO:0000313" key="1">
    <source>
        <dbReference type="EMBL" id="CAG7611142.1"/>
    </source>
</evidence>
<protein>
    <submittedName>
        <fullName evidence="1">Uncharacterized protein</fullName>
    </submittedName>
</protein>
<accession>A0A916K084</accession>
<organism evidence="1 2">
    <name type="scientific">Paenibacillus solanacearum</name>
    <dbReference type="NCBI Taxonomy" id="2048548"/>
    <lineage>
        <taxon>Bacteria</taxon>
        <taxon>Bacillati</taxon>
        <taxon>Bacillota</taxon>
        <taxon>Bacilli</taxon>
        <taxon>Bacillales</taxon>
        <taxon>Paenibacillaceae</taxon>
        <taxon>Paenibacillus</taxon>
    </lineage>
</organism>
<evidence type="ECO:0000313" key="2">
    <source>
        <dbReference type="Proteomes" id="UP000693672"/>
    </source>
</evidence>
<dbReference type="Proteomes" id="UP000693672">
    <property type="component" value="Unassembled WGS sequence"/>
</dbReference>
<dbReference type="RefSeq" id="WP_218091146.1">
    <property type="nucleotide sequence ID" value="NZ_CAJVAS010000004.1"/>
</dbReference>
<sequence length="67" mass="7769">MKIRIKLSVAGELVKEADVDVADAKMEELTEEEKENAVEIIVRDWADKHLQIEWETELNADPDMEEE</sequence>
<proteinExistence type="predicted"/>
<comment type="caution">
    <text evidence="1">The sequence shown here is derived from an EMBL/GenBank/DDBJ whole genome shotgun (WGS) entry which is preliminary data.</text>
</comment>